<dbReference type="InterPro" id="IPR001623">
    <property type="entry name" value="DnaJ_domain"/>
</dbReference>
<dbReference type="Gene3D" id="1.10.287.110">
    <property type="entry name" value="DnaJ domain"/>
    <property type="match status" value="1"/>
</dbReference>
<proteinExistence type="predicted"/>
<reference evidence="4" key="2">
    <citation type="submission" date="2021-04" db="EMBL/GenBank/DDBJ databases">
        <authorList>
            <person name="Gilroy R."/>
        </authorList>
    </citation>
    <scope>NUCLEOTIDE SEQUENCE</scope>
    <source>
        <strain evidence="4">CHK179-7159</strain>
    </source>
</reference>
<dbReference type="SUPFAM" id="SSF46565">
    <property type="entry name" value="Chaperone J-domain"/>
    <property type="match status" value="1"/>
</dbReference>
<feature type="compositionally biased region" description="Basic and acidic residues" evidence="2">
    <location>
        <begin position="74"/>
        <end position="83"/>
    </location>
</feature>
<evidence type="ECO:0000256" key="2">
    <source>
        <dbReference type="SAM" id="MobiDB-lite"/>
    </source>
</evidence>
<dbReference type="EMBL" id="DWYY01000033">
    <property type="protein sequence ID" value="HJA91983.1"/>
    <property type="molecule type" value="Genomic_DNA"/>
</dbReference>
<comment type="caution">
    <text evidence="4">The sequence shown here is derived from an EMBL/GenBank/DDBJ whole genome shotgun (WGS) entry which is preliminary data.</text>
</comment>
<dbReference type="GO" id="GO:0006260">
    <property type="term" value="P:DNA replication"/>
    <property type="evidence" value="ECO:0007669"/>
    <property type="project" value="UniProtKB-KW"/>
</dbReference>
<organism evidence="4 5">
    <name type="scientific">Candidatus Eisenbergiella merdipullorum</name>
    <dbReference type="NCBI Taxonomy" id="2838553"/>
    <lineage>
        <taxon>Bacteria</taxon>
        <taxon>Bacillati</taxon>
        <taxon>Bacillota</taxon>
        <taxon>Clostridia</taxon>
        <taxon>Lachnospirales</taxon>
        <taxon>Lachnospiraceae</taxon>
        <taxon>Eisenbergiella</taxon>
    </lineage>
</organism>
<feature type="domain" description="J" evidence="3">
    <location>
        <begin position="5"/>
        <end position="60"/>
    </location>
</feature>
<protein>
    <submittedName>
        <fullName evidence="4">J domain-containing protein</fullName>
    </submittedName>
</protein>
<dbReference type="Proteomes" id="UP000886858">
    <property type="component" value="Unassembled WGS sequence"/>
</dbReference>
<keyword evidence="1" id="KW-0235">DNA replication</keyword>
<dbReference type="PROSITE" id="PS50076">
    <property type="entry name" value="DNAJ_2"/>
    <property type="match status" value="1"/>
</dbReference>
<dbReference type="AlphaFoldDB" id="A0A9D2I5L5"/>
<dbReference type="PANTHER" id="PTHR24074">
    <property type="entry name" value="CO-CHAPERONE PROTEIN DJLA"/>
    <property type="match status" value="1"/>
</dbReference>
<sequence length="326" mass="36981">MTEQEAYRILGISPGADEADIKRRYRKLMMRAHPDAGLENPIDDARKINAAYTLLKKRTPQGGPGSAGRTSGGRQDRQEEKSSAWDAPVNIHAYTERDILHYAEDREGTVLGSFCIARGKYLWKTQEDFPLFLLSIYRCSSQILDEADGILKRADAPAIRPRIQAELSYLLAQQFIDGTSLLKELAHQEMTDASGQPVFRVSAMLESGKTVSGPQLHTPPALCPGETLCPSALRQHRLYLKDRSGREVGYLSFPDDRLYYTIIPLFEQRRARVRIRVSSKQPSGSRYARCYQNLDLWLKLSQEKLSGPPESLNLQIERLLERYRRG</sequence>
<dbReference type="CDD" id="cd06257">
    <property type="entry name" value="DnaJ"/>
    <property type="match status" value="1"/>
</dbReference>
<reference evidence="4" key="1">
    <citation type="journal article" date="2021" name="PeerJ">
        <title>Extensive microbial diversity within the chicken gut microbiome revealed by metagenomics and culture.</title>
        <authorList>
            <person name="Gilroy R."/>
            <person name="Ravi A."/>
            <person name="Getino M."/>
            <person name="Pursley I."/>
            <person name="Horton D.L."/>
            <person name="Alikhan N.F."/>
            <person name="Baker D."/>
            <person name="Gharbi K."/>
            <person name="Hall N."/>
            <person name="Watson M."/>
            <person name="Adriaenssens E.M."/>
            <person name="Foster-Nyarko E."/>
            <person name="Jarju S."/>
            <person name="Secka A."/>
            <person name="Antonio M."/>
            <person name="Oren A."/>
            <person name="Chaudhuri R.R."/>
            <person name="La Ragione R."/>
            <person name="Hildebrand F."/>
            <person name="Pallen M.J."/>
        </authorList>
    </citation>
    <scope>NUCLEOTIDE SEQUENCE</scope>
    <source>
        <strain evidence="4">CHK179-7159</strain>
    </source>
</reference>
<dbReference type="SMART" id="SM00271">
    <property type="entry name" value="DnaJ"/>
    <property type="match status" value="1"/>
</dbReference>
<dbReference type="InterPro" id="IPR036869">
    <property type="entry name" value="J_dom_sf"/>
</dbReference>
<evidence type="ECO:0000313" key="4">
    <source>
        <dbReference type="EMBL" id="HJA91983.1"/>
    </source>
</evidence>
<accession>A0A9D2I5L5</accession>
<evidence type="ECO:0000313" key="5">
    <source>
        <dbReference type="Proteomes" id="UP000886858"/>
    </source>
</evidence>
<evidence type="ECO:0000259" key="3">
    <source>
        <dbReference type="PROSITE" id="PS50076"/>
    </source>
</evidence>
<dbReference type="PRINTS" id="PR00625">
    <property type="entry name" value="JDOMAIN"/>
</dbReference>
<feature type="region of interest" description="Disordered" evidence="2">
    <location>
        <begin position="57"/>
        <end position="87"/>
    </location>
</feature>
<evidence type="ECO:0000256" key="1">
    <source>
        <dbReference type="ARBA" id="ARBA00022705"/>
    </source>
</evidence>
<dbReference type="Pfam" id="PF00226">
    <property type="entry name" value="DnaJ"/>
    <property type="match status" value="1"/>
</dbReference>
<name>A0A9D2I5L5_9FIRM</name>
<gene>
    <name evidence="4" type="ORF">H9717_02490</name>
</gene>
<dbReference type="InterPro" id="IPR050817">
    <property type="entry name" value="DjlA_DnaK_co-chaperone"/>
</dbReference>